<keyword evidence="13" id="KW-1185">Reference proteome</keyword>
<dbReference type="AlphaFoldDB" id="A0A5E8BZK4"/>
<evidence type="ECO:0000256" key="10">
    <source>
        <dbReference type="RuleBase" id="RU369097"/>
    </source>
</evidence>
<feature type="compositionally biased region" description="Polar residues" evidence="11">
    <location>
        <begin position="524"/>
        <end position="535"/>
    </location>
</feature>
<evidence type="ECO:0000256" key="11">
    <source>
        <dbReference type="SAM" id="MobiDB-lite"/>
    </source>
</evidence>
<comment type="similarity">
    <text evidence="2 10">Belongs to the beta-catenin family.</text>
</comment>
<feature type="repeat" description="ARM" evidence="9">
    <location>
        <begin position="169"/>
        <end position="211"/>
    </location>
</feature>
<reference evidence="12 13" key="1">
    <citation type="submission" date="2019-09" db="EMBL/GenBank/DDBJ databases">
        <authorList>
            <person name="Brejova B."/>
        </authorList>
    </citation>
    <scope>NUCLEOTIDE SEQUENCE [LARGE SCALE GENOMIC DNA]</scope>
</reference>
<evidence type="ECO:0000256" key="7">
    <source>
        <dbReference type="ARBA" id="ARBA00024821"/>
    </source>
</evidence>
<dbReference type="SUPFAM" id="SSF48371">
    <property type="entry name" value="ARM repeat"/>
    <property type="match status" value="2"/>
</dbReference>
<feature type="compositionally biased region" description="Low complexity" evidence="11">
    <location>
        <begin position="536"/>
        <end position="570"/>
    </location>
</feature>
<dbReference type="Proteomes" id="UP000398389">
    <property type="component" value="Unassembled WGS sequence"/>
</dbReference>
<feature type="repeat" description="ARM" evidence="9">
    <location>
        <begin position="128"/>
        <end position="170"/>
    </location>
</feature>
<keyword evidence="4" id="KW-0677">Repeat</keyword>
<feature type="region of interest" description="Disordered" evidence="11">
    <location>
        <begin position="524"/>
        <end position="594"/>
    </location>
</feature>
<comment type="function">
    <text evidence="7 10">Functions in both vacuole inheritance and protein targeting from the cytoplasm to vacuole.</text>
</comment>
<dbReference type="FunFam" id="1.25.10.10:FF:000131">
    <property type="entry name" value="Vacuolar protein 8"/>
    <property type="match status" value="1"/>
</dbReference>
<evidence type="ECO:0000256" key="4">
    <source>
        <dbReference type="ARBA" id="ARBA00022737"/>
    </source>
</evidence>
<evidence type="ECO:0000256" key="1">
    <source>
        <dbReference type="ARBA" id="ARBA00004592"/>
    </source>
</evidence>
<comment type="subcellular location">
    <subcellularLocation>
        <location evidence="1 10">Vacuole membrane</location>
        <topology evidence="1 10">Lipid-anchor</topology>
    </subcellularLocation>
</comment>
<feature type="repeat" description="ARM" evidence="9">
    <location>
        <begin position="295"/>
        <end position="337"/>
    </location>
</feature>
<feature type="repeat" description="ARM" evidence="9">
    <location>
        <begin position="253"/>
        <end position="296"/>
    </location>
</feature>
<dbReference type="GeneID" id="43583957"/>
<dbReference type="InterPro" id="IPR000225">
    <property type="entry name" value="Armadillo"/>
</dbReference>
<dbReference type="EMBL" id="CABVLU010000004">
    <property type="protein sequence ID" value="VVT56542.1"/>
    <property type="molecule type" value="Genomic_DNA"/>
</dbReference>
<keyword evidence="5 10" id="KW-0472">Membrane</keyword>
<evidence type="ECO:0000256" key="3">
    <source>
        <dbReference type="ARBA" id="ARBA00022554"/>
    </source>
</evidence>
<feature type="repeat" description="ARM" evidence="9">
    <location>
        <begin position="87"/>
        <end position="129"/>
    </location>
</feature>
<dbReference type="OrthoDB" id="7537227at2759"/>
<organism evidence="12 13">
    <name type="scientific">Magnusiomyces paraingens</name>
    <dbReference type="NCBI Taxonomy" id="2606893"/>
    <lineage>
        <taxon>Eukaryota</taxon>
        <taxon>Fungi</taxon>
        <taxon>Dikarya</taxon>
        <taxon>Ascomycota</taxon>
        <taxon>Saccharomycotina</taxon>
        <taxon>Dipodascomycetes</taxon>
        <taxon>Dipodascales</taxon>
        <taxon>Dipodascaceae</taxon>
        <taxon>Magnusiomyces</taxon>
    </lineage>
</organism>
<feature type="repeat" description="ARM" evidence="9">
    <location>
        <begin position="336"/>
        <end position="379"/>
    </location>
</feature>
<evidence type="ECO:0000313" key="12">
    <source>
        <dbReference type="EMBL" id="VVT56542.1"/>
    </source>
</evidence>
<dbReference type="Pfam" id="PF00514">
    <property type="entry name" value="Arm"/>
    <property type="match status" value="7"/>
</dbReference>
<dbReference type="Gene3D" id="1.25.10.10">
    <property type="entry name" value="Leucine-rich Repeat Variant"/>
    <property type="match status" value="4"/>
</dbReference>
<accession>A0A5E8BZK4</accession>
<keyword evidence="6" id="KW-0449">Lipoprotein</keyword>
<evidence type="ECO:0000313" key="13">
    <source>
        <dbReference type="Proteomes" id="UP000398389"/>
    </source>
</evidence>
<dbReference type="GO" id="GO:0000329">
    <property type="term" value="C:fungal-type vacuole membrane"/>
    <property type="evidence" value="ECO:0007669"/>
    <property type="project" value="TreeGrafter"/>
</dbReference>
<evidence type="ECO:0000256" key="2">
    <source>
        <dbReference type="ARBA" id="ARBA00005462"/>
    </source>
</evidence>
<dbReference type="InterPro" id="IPR045156">
    <property type="entry name" value="Vac8"/>
</dbReference>
<sequence length="614" mass="66629">MGCCCSSERSQDGNQGFVNNHILAKERDAISLLLHYLDNRDEVDFFNNGPLDALTTLANSKNIELQRSAALAFAEITEKCIREVSRDTLRPILFLLESSDVEVQRAASAALGNLAVNSNNKKLIVEMGGLRPLIRLMQSDNVEVQCNAVGCMTNLATHEENKSIIARSGALYPLAELARSKDMRVQRNATGALLNMTHSDENRQELVKAGAIPVLVSLLESMDPDVQYYCTTTLSNIAVDPENRKKLAEDQPMLVNHLVKLMGPENSPRVQCQAALALRNLASDSGYQIEVVQAKGLPYLRALLESTPVPLVLAAVACIRNVSINKANERFIVNEGFLPPLVHLLDVSENEEILCHATSTLRNLAASSEQNRVEIAEAGAIEKIRARILNVPPSVQSEMTACLAVIALGDAPKNTLFEKGILDVLIVLTHSTNVEIQGNSAAAIGNLSNKASSYNAFVDHWLSPSGGIRGFLITFLKSDETMFQHIATWMILQLLESDDKRLRKLLMESDEIVKSIKKLTQLTPVEGTPSTDSQANGTSTNGSATSTSPSTTTTNNNNNNKEGNNSTSTTPAKEDAGSGAAAADSNQMISQRAVPQLARKAYAILTEKDKRSSR</sequence>
<dbReference type="InterPro" id="IPR016024">
    <property type="entry name" value="ARM-type_fold"/>
</dbReference>
<keyword evidence="3 10" id="KW-0926">Vacuole</keyword>
<gene>
    <name evidence="12" type="ORF">SAPINGB_P005142</name>
</gene>
<dbReference type="GO" id="GO:0000011">
    <property type="term" value="P:vacuole inheritance"/>
    <property type="evidence" value="ECO:0007669"/>
    <property type="project" value="UniProtKB-UniRule"/>
</dbReference>
<proteinExistence type="inferred from homology"/>
<dbReference type="GO" id="GO:0071562">
    <property type="term" value="P:nucleus-vacuole junction assembly"/>
    <property type="evidence" value="ECO:0007669"/>
    <property type="project" value="InterPro"/>
</dbReference>
<dbReference type="GO" id="GO:0043495">
    <property type="term" value="F:protein-membrane adaptor activity"/>
    <property type="evidence" value="ECO:0007669"/>
    <property type="project" value="InterPro"/>
</dbReference>
<feature type="repeat" description="ARM" evidence="9">
    <location>
        <begin position="210"/>
        <end position="247"/>
    </location>
</feature>
<dbReference type="PANTHER" id="PTHR47249">
    <property type="entry name" value="VACUOLAR PROTEIN 8"/>
    <property type="match status" value="1"/>
</dbReference>
<evidence type="ECO:0000256" key="5">
    <source>
        <dbReference type="ARBA" id="ARBA00023136"/>
    </source>
</evidence>
<dbReference type="PANTHER" id="PTHR47249:SF1">
    <property type="entry name" value="VACUOLAR PROTEIN 8"/>
    <property type="match status" value="1"/>
</dbReference>
<dbReference type="GO" id="GO:0000045">
    <property type="term" value="P:autophagosome assembly"/>
    <property type="evidence" value="ECO:0007669"/>
    <property type="project" value="TreeGrafter"/>
</dbReference>
<dbReference type="InterPro" id="IPR011989">
    <property type="entry name" value="ARM-like"/>
</dbReference>
<protein>
    <recommendedName>
        <fullName evidence="8 10">Vacuolar protein 8</fullName>
    </recommendedName>
</protein>
<dbReference type="RefSeq" id="XP_031855748.1">
    <property type="nucleotide sequence ID" value="XM_031999857.1"/>
</dbReference>
<evidence type="ECO:0000256" key="8">
    <source>
        <dbReference type="ARBA" id="ARBA00026209"/>
    </source>
</evidence>
<evidence type="ECO:0000256" key="6">
    <source>
        <dbReference type="ARBA" id="ARBA00023288"/>
    </source>
</evidence>
<name>A0A5E8BZK4_9ASCO</name>
<evidence type="ECO:0000256" key="9">
    <source>
        <dbReference type="PROSITE-ProRule" id="PRU00259"/>
    </source>
</evidence>
<dbReference type="SMART" id="SM00185">
    <property type="entry name" value="ARM"/>
    <property type="match status" value="9"/>
</dbReference>
<dbReference type="PROSITE" id="PS50176">
    <property type="entry name" value="ARM_REPEAT"/>
    <property type="match status" value="7"/>
</dbReference>